<dbReference type="Proteomes" id="UP000215335">
    <property type="component" value="Unassembled WGS sequence"/>
</dbReference>
<dbReference type="AlphaFoldDB" id="A0A232EDI0"/>
<protein>
    <submittedName>
        <fullName evidence="2">Uncharacterized protein</fullName>
    </submittedName>
</protein>
<name>A0A232EDI0_9HYME</name>
<feature type="region of interest" description="Disordered" evidence="1">
    <location>
        <begin position="317"/>
        <end position="342"/>
    </location>
</feature>
<sequence length="622" mass="69680">MPKARKRGRYKKYLTNDREVIPESTLRSRKKCNEYLPSSDSDPDCDNDQETLNNHEQDYIQQLLQGHCDNDQETLNNHEQDVNIIKDSTDDLSNYSINGDVEMTYESDDSNNSYISLNANSFYEDDDDDDDNHDADDIDIYNDFVNEQRICEIFNDEANQDVNLQASTSAAARQLGPRVSDSITSNNKHRKGQLHADIFSPSIIAPFRAEQRHVVRAPHSYVLLRLVRHSEQPHASFASTNAAQTNSSLRQQLVNEFVAPNFAAITASQSPSFITLIIERFCRTQRAVPASSEASSRRPPNIAGLSTWQQQFTTQRVNISSRTSTRAPRVSDSITSNNKHRISRRAKANFTSACKGQLHADIFSPSIIAPFRAEQRHVVPHSHVLLRLVRHSEQPHASFASTNAAQTNSSLRQQLVNEFVDPNFAAITASQSPSFITLIIERFCRTQRAVPASSEASSRRPPNIAGLSTWQQQFTTQRYLRPHSRHRRPGTSRHPRILSEGRLSTPATQGSWSSASTSSTTDIKDIPKGLDAAQQPDEDTEAQADIFFSPSITGHRLLRTTWRLWPTMNIIFRHRSLAAQQPSTTAANASRTAFAAFFPGRALSTGTYHRTSGSPPLSLVGE</sequence>
<feature type="compositionally biased region" description="Basic residues" evidence="1">
    <location>
        <begin position="480"/>
        <end position="496"/>
    </location>
</feature>
<evidence type="ECO:0000313" key="3">
    <source>
        <dbReference type="Proteomes" id="UP000215335"/>
    </source>
</evidence>
<feature type="region of interest" description="Disordered" evidence="1">
    <location>
        <begin position="478"/>
        <end position="525"/>
    </location>
</feature>
<reference evidence="2 3" key="1">
    <citation type="journal article" date="2017" name="Curr. Biol.">
        <title>The Evolution of Venom by Co-option of Single-Copy Genes.</title>
        <authorList>
            <person name="Martinson E.O."/>
            <person name="Mrinalini"/>
            <person name="Kelkar Y.D."/>
            <person name="Chang C.H."/>
            <person name="Werren J.H."/>
        </authorList>
    </citation>
    <scope>NUCLEOTIDE SEQUENCE [LARGE SCALE GENOMIC DNA]</scope>
    <source>
        <strain evidence="2 3">Alberta</strain>
        <tissue evidence="2">Whole body</tissue>
    </source>
</reference>
<comment type="caution">
    <text evidence="2">The sequence shown here is derived from an EMBL/GenBank/DDBJ whole genome shotgun (WGS) entry which is preliminary data.</text>
</comment>
<keyword evidence="3" id="KW-1185">Reference proteome</keyword>
<feature type="compositionally biased region" description="Low complexity" evidence="1">
    <location>
        <begin position="511"/>
        <end position="521"/>
    </location>
</feature>
<gene>
    <name evidence="2" type="ORF">TSAR_015311</name>
</gene>
<dbReference type="EMBL" id="NNAY01006462">
    <property type="protein sequence ID" value="OXU16388.1"/>
    <property type="molecule type" value="Genomic_DNA"/>
</dbReference>
<evidence type="ECO:0000256" key="1">
    <source>
        <dbReference type="SAM" id="MobiDB-lite"/>
    </source>
</evidence>
<feature type="compositionally biased region" description="Polar residues" evidence="1">
    <location>
        <begin position="317"/>
        <end position="337"/>
    </location>
</feature>
<evidence type="ECO:0000313" key="2">
    <source>
        <dbReference type="EMBL" id="OXU16388.1"/>
    </source>
</evidence>
<proteinExistence type="predicted"/>
<feature type="region of interest" description="Disordered" evidence="1">
    <location>
        <begin position="31"/>
        <end position="51"/>
    </location>
</feature>
<organism evidence="2 3">
    <name type="scientific">Trichomalopsis sarcophagae</name>
    <dbReference type="NCBI Taxonomy" id="543379"/>
    <lineage>
        <taxon>Eukaryota</taxon>
        <taxon>Metazoa</taxon>
        <taxon>Ecdysozoa</taxon>
        <taxon>Arthropoda</taxon>
        <taxon>Hexapoda</taxon>
        <taxon>Insecta</taxon>
        <taxon>Pterygota</taxon>
        <taxon>Neoptera</taxon>
        <taxon>Endopterygota</taxon>
        <taxon>Hymenoptera</taxon>
        <taxon>Apocrita</taxon>
        <taxon>Proctotrupomorpha</taxon>
        <taxon>Chalcidoidea</taxon>
        <taxon>Pteromalidae</taxon>
        <taxon>Pteromalinae</taxon>
        <taxon>Trichomalopsis</taxon>
    </lineage>
</organism>
<accession>A0A232EDI0</accession>